<accession>I7MGM6</accession>
<gene>
    <name evidence="1" type="ORF">TTHERM_00933330</name>
</gene>
<evidence type="ECO:0000313" key="2">
    <source>
        <dbReference type="Proteomes" id="UP000009168"/>
    </source>
</evidence>
<dbReference type="Proteomes" id="UP000009168">
    <property type="component" value="Unassembled WGS sequence"/>
</dbReference>
<dbReference type="InParanoid" id="I7MGM6"/>
<organism evidence="1 2">
    <name type="scientific">Tetrahymena thermophila (strain SB210)</name>
    <dbReference type="NCBI Taxonomy" id="312017"/>
    <lineage>
        <taxon>Eukaryota</taxon>
        <taxon>Sar</taxon>
        <taxon>Alveolata</taxon>
        <taxon>Ciliophora</taxon>
        <taxon>Intramacronucleata</taxon>
        <taxon>Oligohymenophorea</taxon>
        <taxon>Hymenostomatida</taxon>
        <taxon>Tetrahymenina</taxon>
        <taxon>Tetrahymenidae</taxon>
        <taxon>Tetrahymena</taxon>
    </lineage>
</organism>
<keyword evidence="2" id="KW-1185">Reference proteome</keyword>
<dbReference type="EMBL" id="GG662564">
    <property type="protein sequence ID" value="EAS01644.2"/>
    <property type="molecule type" value="Genomic_DNA"/>
</dbReference>
<dbReference type="KEGG" id="tet:TTHERM_00933330"/>
<proteinExistence type="predicted"/>
<sequence>MYPKNLCQNIQKLRAIIGSIIKHSIVKQIELIMLNVKEIAAKNDENPHITNEEIYQLHFQMFVNGNSLQKSTNIIMKYNITIKLIATSNVNACELALSSYELGSKILNLKAFIRASIYFKTFQKLEMDVI</sequence>
<evidence type="ECO:0000313" key="1">
    <source>
        <dbReference type="EMBL" id="EAS01644.2"/>
    </source>
</evidence>
<dbReference type="AlphaFoldDB" id="I7MGM6"/>
<protein>
    <submittedName>
        <fullName evidence="1">Uncharacterized protein</fullName>
    </submittedName>
</protein>
<name>I7MGM6_TETTS</name>
<reference evidence="2" key="1">
    <citation type="journal article" date="2006" name="PLoS Biol.">
        <title>Macronuclear genome sequence of the ciliate Tetrahymena thermophila, a model eukaryote.</title>
        <authorList>
            <person name="Eisen J.A."/>
            <person name="Coyne R.S."/>
            <person name="Wu M."/>
            <person name="Wu D."/>
            <person name="Thiagarajan M."/>
            <person name="Wortman J.R."/>
            <person name="Badger J.H."/>
            <person name="Ren Q."/>
            <person name="Amedeo P."/>
            <person name="Jones K.M."/>
            <person name="Tallon L.J."/>
            <person name="Delcher A.L."/>
            <person name="Salzberg S.L."/>
            <person name="Silva J.C."/>
            <person name="Haas B.J."/>
            <person name="Majoros W.H."/>
            <person name="Farzad M."/>
            <person name="Carlton J.M."/>
            <person name="Smith R.K. Jr."/>
            <person name="Garg J."/>
            <person name="Pearlman R.E."/>
            <person name="Karrer K.M."/>
            <person name="Sun L."/>
            <person name="Manning G."/>
            <person name="Elde N.C."/>
            <person name="Turkewitz A.P."/>
            <person name="Asai D.J."/>
            <person name="Wilkes D.E."/>
            <person name="Wang Y."/>
            <person name="Cai H."/>
            <person name="Collins K."/>
            <person name="Stewart B.A."/>
            <person name="Lee S.R."/>
            <person name="Wilamowska K."/>
            <person name="Weinberg Z."/>
            <person name="Ruzzo W.L."/>
            <person name="Wloga D."/>
            <person name="Gaertig J."/>
            <person name="Frankel J."/>
            <person name="Tsao C.-C."/>
            <person name="Gorovsky M.A."/>
            <person name="Keeling P.J."/>
            <person name="Waller R.F."/>
            <person name="Patron N.J."/>
            <person name="Cherry J.M."/>
            <person name="Stover N.A."/>
            <person name="Krieger C.J."/>
            <person name="del Toro C."/>
            <person name="Ryder H.F."/>
            <person name="Williamson S.C."/>
            <person name="Barbeau R.A."/>
            <person name="Hamilton E.P."/>
            <person name="Orias E."/>
        </authorList>
    </citation>
    <scope>NUCLEOTIDE SEQUENCE [LARGE SCALE GENOMIC DNA]</scope>
    <source>
        <strain evidence="2">SB210</strain>
    </source>
</reference>
<dbReference type="RefSeq" id="XP_001021889.2">
    <property type="nucleotide sequence ID" value="XM_001021889.2"/>
</dbReference>
<dbReference type="GeneID" id="7840414"/>